<sequence length="632" mass="70806">MQARYIKSETNEVERLTTHIMDVPYLMPGTIIFVHGVNSEGEWYEQAAEQFCAGLNKRLGRNCLKSAKFDPVTKRFAKKATDGTDAHSPIIPFYWGYKLQAGDMERYPGIYHAADNAWGGGPFQNGTNNLLSFWQGGFKRKLLAGLLDLQKINPEINRQLEDAPPRTYYIHAARRLANLIDTLREDFPNEPLNVVAHSQGNMIALCAILYLKRRAPDTLILNSAPYAFDTNITDWLAATNGWSGVQSGEARLKTFRAVADKIKAAKDDYADDEKNADCAHVGIKDQTTMHVHHEAERDDWHQQIGAAKVNDEGHQWQQCEHASRDNRGKVFVNFNPHDRVIGVAAVEGIGWRGIPERIISEHANRLPNVYQRVFARNSGGLGTPAVGERQNYWFSYFHEQMRVREKVRTGSGGYLLSSDGTPVRTENSYLKTFDGKPEYEFWNPPPRKVLGVFDLQGTPKQRERVWINAPTVPAPAHIAEDFNLHGQVRFDGSDAGDSEQNEDFATFSRHYVPQTITVRGADGQTISRKENPGELKARLAAYAGQPIAQTDHSQILRYGSAPGQAHPVEQVLSYDLTIGQGHAFGDADYWQYLLDLADWKISDPYYQNGVLPAPGGYPAGLDTETVAPKDAR</sequence>
<dbReference type="Gene3D" id="3.40.50.1820">
    <property type="entry name" value="alpha/beta hydrolase"/>
    <property type="match status" value="1"/>
</dbReference>
<evidence type="ECO:0000313" key="3">
    <source>
        <dbReference type="EMBL" id="CDG86012.1"/>
    </source>
</evidence>
<evidence type="ECO:0008006" key="5">
    <source>
        <dbReference type="Google" id="ProtNLM"/>
    </source>
</evidence>
<dbReference type="InterPro" id="IPR021692">
    <property type="entry name" value="Tle3_C"/>
</dbReference>
<dbReference type="HOGENOM" id="CLU_448284_0_0_4"/>
<dbReference type="InterPro" id="IPR056221">
    <property type="entry name" value="Tle3_ab_dom"/>
</dbReference>
<dbReference type="InterPro" id="IPR029058">
    <property type="entry name" value="AB_hydrolase_fold"/>
</dbReference>
<dbReference type="Pfam" id="PF11678">
    <property type="entry name" value="Tle3_C"/>
    <property type="match status" value="1"/>
</dbReference>
<dbReference type="Pfam" id="PF24322">
    <property type="entry name" value="Tle3"/>
    <property type="match status" value="1"/>
</dbReference>
<evidence type="ECO:0000259" key="2">
    <source>
        <dbReference type="Pfam" id="PF24322"/>
    </source>
</evidence>
<dbReference type="EMBL" id="HG322949">
    <property type="protein sequence ID" value="CDG86012.1"/>
    <property type="molecule type" value="Genomic_DNA"/>
</dbReference>
<dbReference type="PATRIC" id="fig|1349767.4.peg.2007"/>
<gene>
    <name evidence="3" type="ORF">GJA_5416</name>
</gene>
<dbReference type="AlphaFoldDB" id="W0VF87"/>
<dbReference type="SUPFAM" id="SSF53474">
    <property type="entry name" value="alpha/beta-Hydrolases"/>
    <property type="match status" value="1"/>
</dbReference>
<dbReference type="ESTHER" id="9burk-w0vf87">
    <property type="family name" value="T6SS-TLE3"/>
</dbReference>
<accession>W0VF87</accession>
<name>W0VF87_9BURK</name>
<proteinExistence type="predicted"/>
<keyword evidence="4" id="KW-1185">Reference proteome</keyword>
<evidence type="ECO:0000259" key="1">
    <source>
        <dbReference type="Pfam" id="PF11678"/>
    </source>
</evidence>
<protein>
    <recommendedName>
        <fullName evidence="5">Transmembrane protein</fullName>
    </recommendedName>
</protein>
<dbReference type="KEGG" id="jag:GJA_5416"/>
<reference evidence="3 4" key="1">
    <citation type="journal article" date="2015" name="Genome Announc.">
        <title>Genome Sequence of Mushroom Soft-Rot Pathogen Janthinobacterium agaricidamnosum.</title>
        <authorList>
            <person name="Graupner K."/>
            <person name="Lackner G."/>
            <person name="Hertweck C."/>
        </authorList>
    </citation>
    <scope>NUCLEOTIDE SEQUENCE [LARGE SCALE GENOMIC DNA]</scope>
    <source>
        <strain evidence="4">NBRC 102515 / DSM 9628</strain>
    </source>
</reference>
<dbReference type="Proteomes" id="UP000027604">
    <property type="component" value="Chromosome I"/>
</dbReference>
<feature type="domain" description="Antibacterial effector protein Tle3 C-terminal" evidence="1">
    <location>
        <begin position="519"/>
        <end position="603"/>
    </location>
</feature>
<dbReference type="eggNOG" id="COG0596">
    <property type="taxonomic scope" value="Bacteria"/>
</dbReference>
<evidence type="ECO:0000313" key="4">
    <source>
        <dbReference type="Proteomes" id="UP000027604"/>
    </source>
</evidence>
<organism evidence="3 4">
    <name type="scientific">Janthinobacterium agaricidamnosum NBRC 102515 = DSM 9628</name>
    <dbReference type="NCBI Taxonomy" id="1349767"/>
    <lineage>
        <taxon>Bacteria</taxon>
        <taxon>Pseudomonadati</taxon>
        <taxon>Pseudomonadota</taxon>
        <taxon>Betaproteobacteria</taxon>
        <taxon>Burkholderiales</taxon>
        <taxon>Oxalobacteraceae</taxon>
        <taxon>Janthinobacterium</taxon>
    </lineage>
</organism>
<feature type="domain" description="T6SS Tle3 phospholipase effector alpha/beta" evidence="2">
    <location>
        <begin position="27"/>
        <end position="355"/>
    </location>
</feature>